<dbReference type="PRINTS" id="PR00412">
    <property type="entry name" value="EPOXHYDRLASE"/>
</dbReference>
<dbReference type="AlphaFoldDB" id="A0A8J2ZB86"/>
<dbReference type="InterPro" id="IPR000073">
    <property type="entry name" value="AB_hydrolase_1"/>
</dbReference>
<keyword evidence="4" id="KW-1185">Reference proteome</keyword>
<dbReference type="RefSeq" id="WP_188899694.1">
    <property type="nucleotide sequence ID" value="NZ_BMKS01000004.1"/>
</dbReference>
<proteinExistence type="predicted"/>
<comment type="caution">
    <text evidence="3">The sequence shown here is derived from an EMBL/GenBank/DDBJ whole genome shotgun (WGS) entry which is preliminary data.</text>
</comment>
<dbReference type="Proteomes" id="UP000597507">
    <property type="component" value="Unassembled WGS sequence"/>
</dbReference>
<dbReference type="GO" id="GO:0016787">
    <property type="term" value="F:hydrolase activity"/>
    <property type="evidence" value="ECO:0007669"/>
    <property type="project" value="UniProtKB-KW"/>
</dbReference>
<keyword evidence="1" id="KW-0378">Hydrolase</keyword>
<dbReference type="PANTHER" id="PTHR46118">
    <property type="entry name" value="PROTEIN ABHD11"/>
    <property type="match status" value="1"/>
</dbReference>
<dbReference type="PRINTS" id="PR00111">
    <property type="entry name" value="ABHYDROLASE"/>
</dbReference>
<evidence type="ECO:0000259" key="2">
    <source>
        <dbReference type="Pfam" id="PF00561"/>
    </source>
</evidence>
<dbReference type="PANTHER" id="PTHR46118:SF4">
    <property type="entry name" value="PROTEIN ABHD11"/>
    <property type="match status" value="1"/>
</dbReference>
<evidence type="ECO:0000313" key="3">
    <source>
        <dbReference type="EMBL" id="GGG30697.1"/>
    </source>
</evidence>
<dbReference type="SUPFAM" id="SSF53474">
    <property type="entry name" value="alpha/beta-Hydrolases"/>
    <property type="match status" value="1"/>
</dbReference>
<dbReference type="InterPro" id="IPR029058">
    <property type="entry name" value="AB_hydrolase_fold"/>
</dbReference>
<dbReference type="Pfam" id="PF00561">
    <property type="entry name" value="Abhydrolase_1"/>
    <property type="match status" value="1"/>
</dbReference>
<evidence type="ECO:0000256" key="1">
    <source>
        <dbReference type="ARBA" id="ARBA00022801"/>
    </source>
</evidence>
<name>A0A8J2ZB86_9PROT</name>
<dbReference type="EMBL" id="BMKS01000004">
    <property type="protein sequence ID" value="GGG30697.1"/>
    <property type="molecule type" value="Genomic_DNA"/>
</dbReference>
<accession>A0A8J2ZB86</accession>
<evidence type="ECO:0000313" key="4">
    <source>
        <dbReference type="Proteomes" id="UP000597507"/>
    </source>
</evidence>
<feature type="domain" description="AB hydrolase-1" evidence="2">
    <location>
        <begin position="13"/>
        <end position="243"/>
    </location>
</feature>
<dbReference type="Gene3D" id="3.40.50.1820">
    <property type="entry name" value="alpha/beta hydrolase"/>
    <property type="match status" value="1"/>
</dbReference>
<sequence length="256" mass="27064">MRLNWVEAGQGSPVALLHGLFGAAQNFGTVQKALAAAGHRVLALDLRNHGTSPRAAAMDYPAMAADVAETLAAAGALPAAVLGHSMGGKAAMMLALTRPEAVARLVVADVAPVRYPPRLRGHVAAMRALPLRAGLTRREADAALAAAVPEAPVRGFLLQNLRFETDPPRWRLGLDGIAAGMPAIEGFDGVPEGARYEGPVLVVAGERSDYIRPEHHALFRALFPNARFATVPRAGHWLHAENPEGFLAVVRPFLAD</sequence>
<reference evidence="3 4" key="1">
    <citation type="journal article" date="2014" name="Int. J. Syst. Evol. Microbiol.">
        <title>Complete genome sequence of Corynebacterium casei LMG S-19264T (=DSM 44701T), isolated from a smear-ripened cheese.</title>
        <authorList>
            <consortium name="US DOE Joint Genome Institute (JGI-PGF)"/>
            <person name="Walter F."/>
            <person name="Albersmeier A."/>
            <person name="Kalinowski J."/>
            <person name="Ruckert C."/>
        </authorList>
    </citation>
    <scope>NUCLEOTIDE SEQUENCE [LARGE SCALE GENOMIC DNA]</scope>
    <source>
        <strain evidence="3 4">CGMCC 1.16330</strain>
    </source>
</reference>
<organism evidence="3 4">
    <name type="scientific">Caldovatus sediminis</name>
    <dbReference type="NCBI Taxonomy" id="2041189"/>
    <lineage>
        <taxon>Bacteria</taxon>
        <taxon>Pseudomonadati</taxon>
        <taxon>Pseudomonadota</taxon>
        <taxon>Alphaproteobacteria</taxon>
        <taxon>Acetobacterales</taxon>
        <taxon>Roseomonadaceae</taxon>
        <taxon>Caldovatus</taxon>
    </lineage>
</organism>
<dbReference type="InterPro" id="IPR000639">
    <property type="entry name" value="Epox_hydrolase-like"/>
</dbReference>
<gene>
    <name evidence="3" type="ORF">GCM10010964_18250</name>
</gene>
<protein>
    <submittedName>
        <fullName evidence="3">Esterase</fullName>
    </submittedName>
</protein>